<evidence type="ECO:0000313" key="3">
    <source>
        <dbReference type="Proteomes" id="UP000001554"/>
    </source>
</evidence>
<name>A0A9J7M1L6_BRAFL</name>
<protein>
    <submittedName>
        <fullName evidence="4">Uncharacterized protein LOC118426414 isoform X2</fullName>
    </submittedName>
</protein>
<accession>A0A9J7M1L6</accession>
<dbReference type="RefSeq" id="XP_035691679.1">
    <property type="nucleotide sequence ID" value="XM_035835786.1"/>
</dbReference>
<evidence type="ECO:0000256" key="2">
    <source>
        <dbReference type="SAM" id="SignalP"/>
    </source>
</evidence>
<gene>
    <name evidence="4" type="primary">LOC118426414</name>
</gene>
<keyword evidence="1" id="KW-0812">Transmembrane</keyword>
<organism evidence="3 4">
    <name type="scientific">Branchiostoma floridae</name>
    <name type="common">Florida lancelet</name>
    <name type="synonym">Amphioxus</name>
    <dbReference type="NCBI Taxonomy" id="7739"/>
    <lineage>
        <taxon>Eukaryota</taxon>
        <taxon>Metazoa</taxon>
        <taxon>Chordata</taxon>
        <taxon>Cephalochordata</taxon>
        <taxon>Leptocardii</taxon>
        <taxon>Amphioxiformes</taxon>
        <taxon>Branchiostomatidae</taxon>
        <taxon>Branchiostoma</taxon>
    </lineage>
</organism>
<keyword evidence="1" id="KW-0472">Membrane</keyword>
<keyword evidence="1" id="KW-1133">Transmembrane helix</keyword>
<reference evidence="4" key="2">
    <citation type="submission" date="2025-08" db="UniProtKB">
        <authorList>
            <consortium name="RefSeq"/>
        </authorList>
    </citation>
    <scope>IDENTIFICATION</scope>
    <source>
        <strain evidence="4">S238N-H82</strain>
        <tissue evidence="4">Testes</tissue>
    </source>
</reference>
<feature type="transmembrane region" description="Helical" evidence="1">
    <location>
        <begin position="236"/>
        <end position="256"/>
    </location>
</feature>
<dbReference type="Proteomes" id="UP000001554">
    <property type="component" value="Chromosome 11"/>
</dbReference>
<dbReference type="AlphaFoldDB" id="A0A9J7M1L6"/>
<dbReference type="GeneID" id="118426414"/>
<proteinExistence type="predicted"/>
<evidence type="ECO:0000313" key="4">
    <source>
        <dbReference type="RefSeq" id="XP_035691679.1"/>
    </source>
</evidence>
<evidence type="ECO:0000256" key="1">
    <source>
        <dbReference type="SAM" id="Phobius"/>
    </source>
</evidence>
<keyword evidence="2" id="KW-0732">Signal</keyword>
<keyword evidence="3" id="KW-1185">Reference proteome</keyword>
<feature type="signal peptide" evidence="2">
    <location>
        <begin position="1"/>
        <end position="21"/>
    </location>
</feature>
<feature type="chain" id="PRO_5039951276" evidence="2">
    <location>
        <begin position="22"/>
        <end position="257"/>
    </location>
</feature>
<reference evidence="3" key="1">
    <citation type="journal article" date="2020" name="Nat. Ecol. Evol.">
        <title>Deeply conserved synteny resolves early events in vertebrate evolution.</title>
        <authorList>
            <person name="Simakov O."/>
            <person name="Marletaz F."/>
            <person name="Yue J.X."/>
            <person name="O'Connell B."/>
            <person name="Jenkins J."/>
            <person name="Brandt A."/>
            <person name="Calef R."/>
            <person name="Tung C.H."/>
            <person name="Huang T.K."/>
            <person name="Schmutz J."/>
            <person name="Satoh N."/>
            <person name="Yu J.K."/>
            <person name="Putnam N.H."/>
            <person name="Green R.E."/>
            <person name="Rokhsar D.S."/>
        </authorList>
    </citation>
    <scope>NUCLEOTIDE SEQUENCE [LARGE SCALE GENOMIC DNA]</scope>
    <source>
        <strain evidence="3">S238N-H82</strain>
    </source>
</reference>
<sequence>MKAAYVVFIVVIVSAVDTVIAACTFPRNVVGEWVYKTYTPRIPDNVGTLSVNETTMSLFDTSGSLFMQIDCENGPNGDGIYTTRLFVNATGSLRYRCIVIEQRDSTFTRLDLGRDSPLLASLDCSSLGNVGTNVGLFQANKVAQQSQYQCVANWTSDSANKGYLLTMERSVSADNIPDYHCFVYDVGNLGDTGELYLSKAGNPPWLCKASQEEASSDDGAVAMRLTKRQDCNNGSLAAWSLGLIISMCISSLFNAVY</sequence>